<gene>
    <name evidence="1" type="ORF">KC19_3G136000</name>
</gene>
<proteinExistence type="predicted"/>
<name>A0A8T0IJH0_CERPU</name>
<dbReference type="AlphaFoldDB" id="A0A8T0IJH0"/>
<keyword evidence="2" id="KW-1185">Reference proteome</keyword>
<organism evidence="1 2">
    <name type="scientific">Ceratodon purpureus</name>
    <name type="common">Fire moss</name>
    <name type="synonym">Dicranum purpureum</name>
    <dbReference type="NCBI Taxonomy" id="3225"/>
    <lineage>
        <taxon>Eukaryota</taxon>
        <taxon>Viridiplantae</taxon>
        <taxon>Streptophyta</taxon>
        <taxon>Embryophyta</taxon>
        <taxon>Bryophyta</taxon>
        <taxon>Bryophytina</taxon>
        <taxon>Bryopsida</taxon>
        <taxon>Dicranidae</taxon>
        <taxon>Pseudoditrichales</taxon>
        <taxon>Ditrichaceae</taxon>
        <taxon>Ceratodon</taxon>
    </lineage>
</organism>
<dbReference type="Proteomes" id="UP000822688">
    <property type="component" value="Chromosome 3"/>
</dbReference>
<evidence type="ECO:0000313" key="2">
    <source>
        <dbReference type="Proteomes" id="UP000822688"/>
    </source>
</evidence>
<comment type="caution">
    <text evidence="1">The sequence shown here is derived from an EMBL/GenBank/DDBJ whole genome shotgun (WGS) entry which is preliminary data.</text>
</comment>
<protein>
    <submittedName>
        <fullName evidence="1">Uncharacterized protein</fullName>
    </submittedName>
</protein>
<sequence length="57" mass="6442">MSTLDVIQASFGHGETQWRSFNRQNPMIVFPSAGAEDQLGIGYFSSVRSSNHVWRKL</sequence>
<evidence type="ECO:0000313" key="1">
    <source>
        <dbReference type="EMBL" id="KAG0583442.1"/>
    </source>
</evidence>
<dbReference type="EMBL" id="CM026423">
    <property type="protein sequence ID" value="KAG0583442.1"/>
    <property type="molecule type" value="Genomic_DNA"/>
</dbReference>
<reference evidence="1" key="1">
    <citation type="submission" date="2020-06" db="EMBL/GenBank/DDBJ databases">
        <title>WGS assembly of Ceratodon purpureus strain R40.</title>
        <authorList>
            <person name="Carey S.B."/>
            <person name="Jenkins J."/>
            <person name="Shu S."/>
            <person name="Lovell J.T."/>
            <person name="Sreedasyam A."/>
            <person name="Maumus F."/>
            <person name="Tiley G.P."/>
            <person name="Fernandez-Pozo N."/>
            <person name="Barry K."/>
            <person name="Chen C."/>
            <person name="Wang M."/>
            <person name="Lipzen A."/>
            <person name="Daum C."/>
            <person name="Saski C.A."/>
            <person name="Payton A.C."/>
            <person name="Mcbreen J.C."/>
            <person name="Conrad R.E."/>
            <person name="Kollar L.M."/>
            <person name="Olsson S."/>
            <person name="Huttunen S."/>
            <person name="Landis J.B."/>
            <person name="Wickett N.J."/>
            <person name="Johnson M.G."/>
            <person name="Rensing S.A."/>
            <person name="Grimwood J."/>
            <person name="Schmutz J."/>
            <person name="Mcdaniel S.F."/>
        </authorList>
    </citation>
    <scope>NUCLEOTIDE SEQUENCE</scope>
    <source>
        <strain evidence="1">R40</strain>
    </source>
</reference>
<accession>A0A8T0IJH0</accession>